<keyword evidence="3" id="KW-1185">Reference proteome</keyword>
<name>A0A8X6FB99_TRICU</name>
<keyword evidence="1" id="KW-1133">Transmembrane helix</keyword>
<evidence type="ECO:0000313" key="3">
    <source>
        <dbReference type="Proteomes" id="UP000887116"/>
    </source>
</evidence>
<evidence type="ECO:0000256" key="1">
    <source>
        <dbReference type="SAM" id="Phobius"/>
    </source>
</evidence>
<feature type="transmembrane region" description="Helical" evidence="1">
    <location>
        <begin position="40"/>
        <end position="60"/>
    </location>
</feature>
<organism evidence="2 3">
    <name type="scientific">Trichonephila clavata</name>
    <name type="common">Joro spider</name>
    <name type="synonym">Nephila clavata</name>
    <dbReference type="NCBI Taxonomy" id="2740835"/>
    <lineage>
        <taxon>Eukaryota</taxon>
        <taxon>Metazoa</taxon>
        <taxon>Ecdysozoa</taxon>
        <taxon>Arthropoda</taxon>
        <taxon>Chelicerata</taxon>
        <taxon>Arachnida</taxon>
        <taxon>Araneae</taxon>
        <taxon>Araneomorphae</taxon>
        <taxon>Entelegynae</taxon>
        <taxon>Araneoidea</taxon>
        <taxon>Nephilidae</taxon>
        <taxon>Trichonephila</taxon>
    </lineage>
</organism>
<keyword evidence="1" id="KW-0812">Transmembrane</keyword>
<protein>
    <submittedName>
        <fullName evidence="2">Uncharacterized protein</fullName>
    </submittedName>
</protein>
<dbReference type="EMBL" id="BMAO01021609">
    <property type="protein sequence ID" value="GFQ75925.1"/>
    <property type="molecule type" value="Genomic_DNA"/>
</dbReference>
<reference evidence="2" key="1">
    <citation type="submission" date="2020-07" db="EMBL/GenBank/DDBJ databases">
        <title>Multicomponent nature underlies the extraordinary mechanical properties of spider dragline silk.</title>
        <authorList>
            <person name="Kono N."/>
            <person name="Nakamura H."/>
            <person name="Mori M."/>
            <person name="Yoshida Y."/>
            <person name="Ohtoshi R."/>
            <person name="Malay A.D."/>
            <person name="Moran D.A.P."/>
            <person name="Tomita M."/>
            <person name="Numata K."/>
            <person name="Arakawa K."/>
        </authorList>
    </citation>
    <scope>NUCLEOTIDE SEQUENCE</scope>
</reference>
<accession>A0A8X6FB99</accession>
<gene>
    <name evidence="2" type="ORF">TNCT_362881</name>
</gene>
<evidence type="ECO:0000313" key="2">
    <source>
        <dbReference type="EMBL" id="GFQ75925.1"/>
    </source>
</evidence>
<dbReference type="OrthoDB" id="6430009at2759"/>
<dbReference type="Proteomes" id="UP000887116">
    <property type="component" value="Unassembled WGS sequence"/>
</dbReference>
<keyword evidence="1" id="KW-0472">Membrane</keyword>
<comment type="caution">
    <text evidence="2">The sequence shown here is derived from an EMBL/GenBank/DDBJ whole genome shotgun (WGS) entry which is preliminary data.</text>
</comment>
<dbReference type="AlphaFoldDB" id="A0A8X6FB99"/>
<proteinExistence type="predicted"/>
<sequence>MWLQIYSCVSININGDLISGQSMKMRSHSSTNDRSGDQKMLLIFACVSCIGIVAVSSFGIKTDITQLQEEEMIAEFWESNNSDNSKGKNSLIDRKSSEVSNKISSALEWFHDSMDEEISGASDSSPRFTKPFESSDESILGISSDQVSKLSNYNSKIDDDNKSKTMSKRDNSVMIPQIRARYGRSNYLIPASRLGKSNYSIPNSRFKRLDFPNPESRFKRYNYLIPIPRFGRSDALIAVPRIGRSNYLISAPRLGRSNYIIPVLRIGRSDLLIPAPRFGKSNYLIPVPRVGRSNYLIPVPRVGRANYLIPVPRVGRSNYLIPVPRFGRSNYLIPVPRVGRSNYLIPVHRVGRSNYLIPVPRIGRSNYLIPVPRVGRANYLIPVPRVGRLNYLIPVHRVGRSNYLFPVSRVGRSNYLIPVPRVGRSKYITPVQDRNMNEKILSSSTEEDNIKAGDSEGYHAYNFATKRISDSNGTIILYPRPGRTAETKSEEMKNELELVDLAVKRQTNDTLIPQIRYG</sequence>